<dbReference type="PRINTS" id="PR00133">
    <property type="entry name" value="GLHYDRLASE3"/>
</dbReference>
<dbReference type="InterPro" id="IPR036881">
    <property type="entry name" value="Glyco_hydro_3_C_sf"/>
</dbReference>
<keyword evidence="7" id="KW-1185">Reference proteome</keyword>
<accession>A0A7I8W4X6</accession>
<dbReference type="GO" id="GO:0031222">
    <property type="term" value="P:arabinan catabolic process"/>
    <property type="evidence" value="ECO:0007669"/>
    <property type="project" value="TreeGrafter"/>
</dbReference>
<evidence type="ECO:0000256" key="3">
    <source>
        <dbReference type="ARBA" id="ARBA00023295"/>
    </source>
</evidence>
<dbReference type="Proteomes" id="UP000549394">
    <property type="component" value="Unassembled WGS sequence"/>
</dbReference>
<evidence type="ECO:0000259" key="5">
    <source>
        <dbReference type="Pfam" id="PF01915"/>
    </source>
</evidence>
<evidence type="ECO:0000313" key="6">
    <source>
        <dbReference type="EMBL" id="CAD5123597.1"/>
    </source>
</evidence>
<keyword evidence="2" id="KW-0378">Hydrolase</keyword>
<feature type="domain" description="Glycoside hydrolase family 3 C-terminal" evidence="5">
    <location>
        <begin position="384"/>
        <end position="506"/>
    </location>
</feature>
<keyword evidence="3" id="KW-0326">Glycosidase</keyword>
<proteinExistence type="predicted"/>
<evidence type="ECO:0000256" key="2">
    <source>
        <dbReference type="ARBA" id="ARBA00022801"/>
    </source>
</evidence>
<protein>
    <submittedName>
        <fullName evidence="6">Uncharacterized protein</fullName>
    </submittedName>
</protein>
<dbReference type="InterPro" id="IPR002772">
    <property type="entry name" value="Glyco_hydro_3_C"/>
</dbReference>
<sequence length="514" mass="56777">MKQLLWIILCVIFIARTTVICGLLPFQNTNLSWDERANDIVKRLTLEEIQSHLTEGGGSGHSRLPPIPRLGIKPFTFDTECLHGVNNNATGFPQSIGLAATFNPKLLYEIGNVIGREARAGYNKYSSKGQYGVDQGMVCLTPVINIMRHPLWGRNQETYGEDPFMSGVLADRIVSGLQGPKEYKYMQAATGCKHFDAYTGPETIPSSRFSFNANISDTDLHMTFLPAFKKCVDAGAAALMCSYNAINGIPACANRRLLTDILRKQWNFKGYVISDMGAISHIYDSHHYTSTLIDAVAEAMNAGTNFNMPGGKSPYSLLIEAVGRGLIKESTVREAIKPLFLTRLKLGEFDPPEYNIYNTYKFDDIIHNRAHTNTALLAAVQSFVLLKNNREALPIRSKPRKVALIGPFVDDANQQFGSYAAHVEPKYTTTPWTGLKNLGKLVTKAEGCFDIGCHKYDSLTIASAVNDADYIIACMGLGSWEGEGNDRANLELPGNQTRLIMDAAKTSLFHSNRE</sequence>
<dbReference type="Gene3D" id="3.40.50.1700">
    <property type="entry name" value="Glycoside hydrolase family 3 C-terminal domain"/>
    <property type="match status" value="1"/>
</dbReference>
<feature type="domain" description="Glycoside hydrolase family 3 N-terminal" evidence="4">
    <location>
        <begin position="74"/>
        <end position="336"/>
    </location>
</feature>
<dbReference type="OrthoDB" id="47059at2759"/>
<dbReference type="Pfam" id="PF01915">
    <property type="entry name" value="Glyco_hydro_3_C"/>
    <property type="match status" value="1"/>
</dbReference>
<comment type="caution">
    <text evidence="6">The sequence shown here is derived from an EMBL/GenBank/DDBJ whole genome shotgun (WGS) entry which is preliminary data.</text>
</comment>
<organism evidence="6 7">
    <name type="scientific">Dimorphilus gyrociliatus</name>
    <dbReference type="NCBI Taxonomy" id="2664684"/>
    <lineage>
        <taxon>Eukaryota</taxon>
        <taxon>Metazoa</taxon>
        <taxon>Spiralia</taxon>
        <taxon>Lophotrochozoa</taxon>
        <taxon>Annelida</taxon>
        <taxon>Polychaeta</taxon>
        <taxon>Polychaeta incertae sedis</taxon>
        <taxon>Dinophilidae</taxon>
        <taxon>Dimorphilus</taxon>
    </lineage>
</organism>
<dbReference type="InterPro" id="IPR001764">
    <property type="entry name" value="Glyco_hydro_3_N"/>
</dbReference>
<dbReference type="GO" id="GO:0046556">
    <property type="term" value="F:alpha-L-arabinofuranosidase activity"/>
    <property type="evidence" value="ECO:0007669"/>
    <property type="project" value="TreeGrafter"/>
</dbReference>
<dbReference type="EMBL" id="CAJFCJ010000019">
    <property type="protein sequence ID" value="CAD5123597.1"/>
    <property type="molecule type" value="Genomic_DNA"/>
</dbReference>
<dbReference type="SUPFAM" id="SSF52279">
    <property type="entry name" value="Beta-D-glucan exohydrolase, C-terminal domain"/>
    <property type="match status" value="1"/>
</dbReference>
<evidence type="ECO:0000256" key="1">
    <source>
        <dbReference type="ARBA" id="ARBA00022729"/>
    </source>
</evidence>
<dbReference type="InterPro" id="IPR044993">
    <property type="entry name" value="BXL"/>
</dbReference>
<dbReference type="InterPro" id="IPR017853">
    <property type="entry name" value="GH"/>
</dbReference>
<keyword evidence="1" id="KW-0732">Signal</keyword>
<dbReference type="GO" id="GO:0045493">
    <property type="term" value="P:xylan catabolic process"/>
    <property type="evidence" value="ECO:0007669"/>
    <property type="project" value="InterPro"/>
</dbReference>
<dbReference type="PANTHER" id="PTHR42721:SF42">
    <property type="entry name" value="FIBRONECTIN TYPE III-LIKE DOMAIN-CONTAINING PROTEIN"/>
    <property type="match status" value="1"/>
</dbReference>
<reference evidence="6 7" key="1">
    <citation type="submission" date="2020-08" db="EMBL/GenBank/DDBJ databases">
        <authorList>
            <person name="Hejnol A."/>
        </authorList>
    </citation>
    <scope>NUCLEOTIDE SEQUENCE [LARGE SCALE GENOMIC DNA]</scope>
</reference>
<dbReference type="SUPFAM" id="SSF51445">
    <property type="entry name" value="(Trans)glycosidases"/>
    <property type="match status" value="1"/>
</dbReference>
<name>A0A7I8W4X6_9ANNE</name>
<evidence type="ECO:0000313" key="7">
    <source>
        <dbReference type="Proteomes" id="UP000549394"/>
    </source>
</evidence>
<dbReference type="PANTHER" id="PTHR42721">
    <property type="entry name" value="SUGAR HYDROLASE-RELATED"/>
    <property type="match status" value="1"/>
</dbReference>
<evidence type="ECO:0000259" key="4">
    <source>
        <dbReference type="Pfam" id="PF00933"/>
    </source>
</evidence>
<dbReference type="Pfam" id="PF00933">
    <property type="entry name" value="Glyco_hydro_3"/>
    <property type="match status" value="1"/>
</dbReference>
<dbReference type="GO" id="GO:0009044">
    <property type="term" value="F:xylan 1,4-beta-xylosidase activity"/>
    <property type="evidence" value="ECO:0007669"/>
    <property type="project" value="InterPro"/>
</dbReference>
<dbReference type="InterPro" id="IPR036962">
    <property type="entry name" value="Glyco_hydro_3_N_sf"/>
</dbReference>
<dbReference type="Gene3D" id="3.20.20.300">
    <property type="entry name" value="Glycoside hydrolase, family 3, N-terminal domain"/>
    <property type="match status" value="1"/>
</dbReference>
<dbReference type="AlphaFoldDB" id="A0A7I8W4X6"/>
<gene>
    <name evidence="6" type="ORF">DGYR_LOCUS11262</name>
</gene>